<organism evidence="1 2">
    <name type="scientific">Candidatus Thiodiazotropha taylori</name>
    <dbReference type="NCBI Taxonomy" id="2792791"/>
    <lineage>
        <taxon>Bacteria</taxon>
        <taxon>Pseudomonadati</taxon>
        <taxon>Pseudomonadota</taxon>
        <taxon>Gammaproteobacteria</taxon>
        <taxon>Chromatiales</taxon>
        <taxon>Sedimenticolaceae</taxon>
        <taxon>Candidatus Thiodiazotropha</taxon>
    </lineage>
</organism>
<evidence type="ECO:0000313" key="1">
    <source>
        <dbReference type="EMBL" id="MCG7979749.1"/>
    </source>
</evidence>
<dbReference type="AlphaFoldDB" id="A0A9E4TTW2"/>
<proteinExistence type="predicted"/>
<evidence type="ECO:0000313" key="2">
    <source>
        <dbReference type="Proteomes" id="UP000886674"/>
    </source>
</evidence>
<name>A0A9E4TTW2_9GAMM</name>
<sequence>MIDWERLDRQEQLKLREAFGHHLDTLPPSCSLDMKIARFQEWLSLKGIQYKDHIKDIKR</sequence>
<dbReference type="Proteomes" id="UP000886674">
    <property type="component" value="Unassembled WGS sequence"/>
</dbReference>
<gene>
    <name evidence="1" type="ORF">JAY77_16590</name>
</gene>
<protein>
    <submittedName>
        <fullName evidence="1">Uncharacterized protein</fullName>
    </submittedName>
</protein>
<reference evidence="1" key="1">
    <citation type="journal article" date="2021" name="Proc. Natl. Acad. Sci. U.S.A.">
        <title>Global biogeography of chemosynthetic symbionts reveals both localized and globally distributed symbiont groups. .</title>
        <authorList>
            <person name="Osvatic J.T."/>
            <person name="Wilkins L.G.E."/>
            <person name="Leibrecht L."/>
            <person name="Leray M."/>
            <person name="Zauner S."/>
            <person name="Polzin J."/>
            <person name="Camacho Y."/>
            <person name="Gros O."/>
            <person name="van Gils J.A."/>
            <person name="Eisen J.A."/>
            <person name="Petersen J.M."/>
            <person name="Yuen B."/>
        </authorList>
    </citation>
    <scope>NUCLEOTIDE SEQUENCE</scope>
    <source>
        <strain evidence="1">MAGclacostrist055</strain>
    </source>
</reference>
<comment type="caution">
    <text evidence="1">The sequence shown here is derived from an EMBL/GenBank/DDBJ whole genome shotgun (WGS) entry which is preliminary data.</text>
</comment>
<accession>A0A9E4TTW2</accession>
<dbReference type="EMBL" id="JAEPCR010000084">
    <property type="protein sequence ID" value="MCG7979749.1"/>
    <property type="molecule type" value="Genomic_DNA"/>
</dbReference>